<organism evidence="5 6">
    <name type="scientific">Candidatus Galacturonatibacter soehngenii</name>
    <dbReference type="NCBI Taxonomy" id="2307010"/>
    <lineage>
        <taxon>Bacteria</taxon>
        <taxon>Bacillati</taxon>
        <taxon>Bacillota</taxon>
        <taxon>Clostridia</taxon>
        <taxon>Lachnospirales</taxon>
        <taxon>Lachnospiraceae</taxon>
        <taxon>Candidatus Galacturonatibacter</taxon>
    </lineage>
</organism>
<proteinExistence type="predicted"/>
<dbReference type="SUPFAM" id="SSF46689">
    <property type="entry name" value="Homeodomain-like"/>
    <property type="match status" value="2"/>
</dbReference>
<dbReference type="InterPro" id="IPR018060">
    <property type="entry name" value="HTH_AraC"/>
</dbReference>
<dbReference type="EMBL" id="WAGX01000005">
    <property type="protein sequence ID" value="KAB1437851.1"/>
    <property type="molecule type" value="Genomic_DNA"/>
</dbReference>
<evidence type="ECO:0000259" key="4">
    <source>
        <dbReference type="PROSITE" id="PS01124"/>
    </source>
</evidence>
<keyword evidence="3" id="KW-0804">Transcription</keyword>
<dbReference type="PRINTS" id="PR00032">
    <property type="entry name" value="HTHARAC"/>
</dbReference>
<keyword evidence="6" id="KW-1185">Reference proteome</keyword>
<dbReference type="PANTHER" id="PTHR47893:SF1">
    <property type="entry name" value="REGULATORY PROTEIN PCHR"/>
    <property type="match status" value="1"/>
</dbReference>
<protein>
    <submittedName>
        <fullName evidence="5">Helix-turn-helix transcriptional regulator</fullName>
    </submittedName>
</protein>
<evidence type="ECO:0000256" key="1">
    <source>
        <dbReference type="ARBA" id="ARBA00023015"/>
    </source>
</evidence>
<keyword evidence="1" id="KW-0805">Transcription regulation</keyword>
<keyword evidence="2" id="KW-0238">DNA-binding</keyword>
<dbReference type="AlphaFoldDB" id="A0A7V7QKC4"/>
<dbReference type="InterPro" id="IPR020449">
    <property type="entry name" value="Tscrpt_reg_AraC-type_HTH"/>
</dbReference>
<dbReference type="SMART" id="SM00342">
    <property type="entry name" value="HTH_ARAC"/>
    <property type="match status" value="1"/>
</dbReference>
<dbReference type="Pfam" id="PF12833">
    <property type="entry name" value="HTH_18"/>
    <property type="match status" value="1"/>
</dbReference>
<gene>
    <name evidence="5" type="ORF">F7O84_09685</name>
</gene>
<reference evidence="5 6" key="1">
    <citation type="submission" date="2019-09" db="EMBL/GenBank/DDBJ databases">
        <authorList>
            <person name="Valk L.C."/>
        </authorList>
    </citation>
    <scope>NUCLEOTIDE SEQUENCE [LARGE SCALE GENOMIC DNA]</scope>
    <source>
        <strain evidence="5">GalUA</strain>
    </source>
</reference>
<feature type="domain" description="HTH araC/xylS-type" evidence="4">
    <location>
        <begin position="222"/>
        <end position="320"/>
    </location>
</feature>
<dbReference type="PANTHER" id="PTHR47893">
    <property type="entry name" value="REGULATORY PROTEIN PCHR"/>
    <property type="match status" value="1"/>
</dbReference>
<name>A0A7V7QKC4_9FIRM</name>
<dbReference type="InterPro" id="IPR053142">
    <property type="entry name" value="PchR_regulatory_protein"/>
</dbReference>
<dbReference type="Proteomes" id="UP000461768">
    <property type="component" value="Unassembled WGS sequence"/>
</dbReference>
<dbReference type="Gene3D" id="1.10.10.60">
    <property type="entry name" value="Homeodomain-like"/>
    <property type="match status" value="1"/>
</dbReference>
<evidence type="ECO:0000313" key="6">
    <source>
        <dbReference type="Proteomes" id="UP000461768"/>
    </source>
</evidence>
<dbReference type="PROSITE" id="PS01124">
    <property type="entry name" value="HTH_ARAC_FAMILY_2"/>
    <property type="match status" value="1"/>
</dbReference>
<evidence type="ECO:0000256" key="2">
    <source>
        <dbReference type="ARBA" id="ARBA00023125"/>
    </source>
</evidence>
<sequence length="323" mass="37452">MDQYQKISFDALSKAYQLNNRPYGYGTITYIPSIEEIDGWIAQMRPSNGLFVSSAWFTPDETIVHSIESTIDFMWIINVDCGNIIYSQQGKPSIHFTSGTHIIINSKKKFRFTFPVGIHTCFTSVLIFDEFIQDILKNLEKNTPIRIEDAENWTQQHYDTPNVLLILEQIRWGVRNADMPLLAYEGMVIHLLSAIARNYPNIASRRENRRNYVTWENEQKIFQAKKALDENILQPKSLKELCKLTEMSESMLRLSFKNVYQITLSKYIRSEIMKKAMLLLSSDHLSIRDIAEQCGYKNPAKFAAAFKEIHGITPSEFRKAFNL</sequence>
<dbReference type="InterPro" id="IPR009057">
    <property type="entry name" value="Homeodomain-like_sf"/>
</dbReference>
<dbReference type="OrthoDB" id="1914575at2"/>
<evidence type="ECO:0000256" key="3">
    <source>
        <dbReference type="ARBA" id="ARBA00023163"/>
    </source>
</evidence>
<dbReference type="GO" id="GO:0003700">
    <property type="term" value="F:DNA-binding transcription factor activity"/>
    <property type="evidence" value="ECO:0007669"/>
    <property type="project" value="InterPro"/>
</dbReference>
<dbReference type="GO" id="GO:0043565">
    <property type="term" value="F:sequence-specific DNA binding"/>
    <property type="evidence" value="ECO:0007669"/>
    <property type="project" value="InterPro"/>
</dbReference>
<dbReference type="RefSeq" id="WP_151144382.1">
    <property type="nucleotide sequence ID" value="NZ_WAGX01000005.1"/>
</dbReference>
<evidence type="ECO:0000313" key="5">
    <source>
        <dbReference type="EMBL" id="KAB1437851.1"/>
    </source>
</evidence>
<comment type="caution">
    <text evidence="5">The sequence shown here is derived from an EMBL/GenBank/DDBJ whole genome shotgun (WGS) entry which is preliminary data.</text>
</comment>
<accession>A0A7V7QKC4</accession>
<reference evidence="5 6" key="2">
    <citation type="submission" date="2020-02" db="EMBL/GenBank/DDBJ databases">
        <title>Candidatus Galacturonibacter soehngenii shows hetero-acetogenic catabolism of galacturonic acid but lacks a canonical carbon monoxide dehydrogenase/acetyl-CoA synthase complex.</title>
        <authorList>
            <person name="Diender M."/>
            <person name="Stouten G.R."/>
            <person name="Petersen J.F."/>
            <person name="Nielsen P.H."/>
            <person name="Dueholm M.S."/>
            <person name="Pronk J.T."/>
            <person name="Van Loosdrecht M.C.M."/>
        </authorList>
    </citation>
    <scope>NUCLEOTIDE SEQUENCE [LARGE SCALE GENOMIC DNA]</scope>
    <source>
        <strain evidence="5">GalUA</strain>
    </source>
</reference>